<dbReference type="InterPro" id="IPR006941">
    <property type="entry name" value="RNase_CAF1"/>
</dbReference>
<keyword evidence="13" id="KW-0694">RNA-binding</keyword>
<dbReference type="PANTHER" id="PTHR10797">
    <property type="entry name" value="CCR4-NOT TRANSCRIPTION COMPLEX SUBUNIT"/>
    <property type="match status" value="1"/>
</dbReference>
<evidence type="ECO:0000256" key="12">
    <source>
        <dbReference type="ARBA" id="ARBA00022839"/>
    </source>
</evidence>
<keyword evidence="10" id="KW-0479">Metal-binding</keyword>
<evidence type="ECO:0000256" key="8">
    <source>
        <dbReference type="ARBA" id="ARBA00022490"/>
    </source>
</evidence>
<dbReference type="RefSeq" id="XP_010927524.1">
    <property type="nucleotide sequence ID" value="XM_010929222.3"/>
</dbReference>
<dbReference type="InterPro" id="IPR039637">
    <property type="entry name" value="CNOT7/CNOT8/Pop2"/>
</dbReference>
<evidence type="ECO:0000256" key="6">
    <source>
        <dbReference type="ARBA" id="ARBA00011757"/>
    </source>
</evidence>
<sequence length="270" mass="30698">MSIPEKTDDVIEIREVWADNLEAEIAVIREIVDEYPFVAMDTEFPGVAMQVAYDIKNNADRNYQNLRANVDVLHLIQVGLSFSDAAGILPPSPSGGGRGCIWQFNFREFDVDRDVCNPDSVELLRRSGIDFKKNRERGVDALRFAELLMSSGVVLNDSVQWIAFHGAYDFAYLLKILTCRRLPETMGGFLELVRIFFPVVYDIKYLLRYCDHLYGGLNNVAEQLDVVRIGVCHQAGSDSLLTARVFWRLKEKHFDGSIERYSGLLYGLET</sequence>
<dbReference type="GO" id="GO:0006952">
    <property type="term" value="P:defense response"/>
    <property type="evidence" value="ECO:0007669"/>
    <property type="project" value="UniProtKB-ARBA"/>
</dbReference>
<dbReference type="GO" id="GO:0030014">
    <property type="term" value="C:CCR4-NOT complex"/>
    <property type="evidence" value="ECO:0007669"/>
    <property type="project" value="InterPro"/>
</dbReference>
<keyword evidence="8" id="KW-0963">Cytoplasm</keyword>
<evidence type="ECO:0000256" key="10">
    <source>
        <dbReference type="ARBA" id="ARBA00022723"/>
    </source>
</evidence>
<keyword evidence="11" id="KW-0378">Hydrolase</keyword>
<keyword evidence="14" id="KW-0805">Transcription regulation</keyword>
<keyword evidence="16" id="KW-0539">Nucleus</keyword>
<comment type="subunit">
    <text evidence="6">Component of the CCR4-NOT complex, at least composed of CRR4 and CAF1 proteins.</text>
</comment>
<accession>A0A6I9RJV1</accession>
<dbReference type="Proteomes" id="UP000504607">
    <property type="component" value="Chromosome 8"/>
</dbReference>
<evidence type="ECO:0000256" key="11">
    <source>
        <dbReference type="ARBA" id="ARBA00022801"/>
    </source>
</evidence>
<evidence type="ECO:0000313" key="18">
    <source>
        <dbReference type="Proteomes" id="UP000504607"/>
    </source>
</evidence>
<comment type="function">
    <text evidence="17">Ubiquitous transcription factor required for a diverse set of processes. It is a component of the CCR4 complex involved in the control of gene expression.</text>
</comment>
<organism evidence="18 19">
    <name type="scientific">Elaeis guineensis var. tenera</name>
    <name type="common">Oil palm</name>
    <dbReference type="NCBI Taxonomy" id="51953"/>
    <lineage>
        <taxon>Eukaryota</taxon>
        <taxon>Viridiplantae</taxon>
        <taxon>Streptophyta</taxon>
        <taxon>Embryophyta</taxon>
        <taxon>Tracheophyta</taxon>
        <taxon>Spermatophyta</taxon>
        <taxon>Magnoliopsida</taxon>
        <taxon>Liliopsida</taxon>
        <taxon>Arecaceae</taxon>
        <taxon>Arecoideae</taxon>
        <taxon>Cocoseae</taxon>
        <taxon>Elaeidinae</taxon>
        <taxon>Elaeis</taxon>
    </lineage>
</organism>
<dbReference type="GO" id="GO:0004535">
    <property type="term" value="F:poly(A)-specific ribonuclease activity"/>
    <property type="evidence" value="ECO:0007669"/>
    <property type="project" value="UniProtKB-EC"/>
</dbReference>
<evidence type="ECO:0000256" key="7">
    <source>
        <dbReference type="ARBA" id="ARBA00012161"/>
    </source>
</evidence>
<dbReference type="OrthoDB" id="1164111at2759"/>
<dbReference type="GO" id="GO:0005737">
    <property type="term" value="C:cytoplasm"/>
    <property type="evidence" value="ECO:0007669"/>
    <property type="project" value="UniProtKB-SubCell"/>
</dbReference>
<keyword evidence="9" id="KW-0540">Nuclease</keyword>
<evidence type="ECO:0000256" key="2">
    <source>
        <dbReference type="ARBA" id="ARBA00001968"/>
    </source>
</evidence>
<evidence type="ECO:0000256" key="5">
    <source>
        <dbReference type="ARBA" id="ARBA00008372"/>
    </source>
</evidence>
<evidence type="ECO:0000313" key="19">
    <source>
        <dbReference type="RefSeq" id="XP_010927524.1"/>
    </source>
</evidence>
<dbReference type="InterPro" id="IPR012337">
    <property type="entry name" value="RNaseH-like_sf"/>
</dbReference>
<dbReference type="GO" id="GO:0000289">
    <property type="term" value="P:nuclear-transcribed mRNA poly(A) tail shortening"/>
    <property type="evidence" value="ECO:0007669"/>
    <property type="project" value="UniProtKB-ARBA"/>
</dbReference>
<evidence type="ECO:0000256" key="15">
    <source>
        <dbReference type="ARBA" id="ARBA00023163"/>
    </source>
</evidence>
<dbReference type="InParanoid" id="A0A6I9RJV1"/>
<dbReference type="Gene3D" id="3.30.420.10">
    <property type="entry name" value="Ribonuclease H-like superfamily/Ribonuclease H"/>
    <property type="match status" value="1"/>
</dbReference>
<comment type="cofactor">
    <cofactor evidence="2">
        <name>a divalent metal cation</name>
        <dbReference type="ChEBI" id="CHEBI:60240"/>
    </cofactor>
</comment>
<dbReference type="GO" id="GO:0003723">
    <property type="term" value="F:RNA binding"/>
    <property type="evidence" value="ECO:0007669"/>
    <property type="project" value="UniProtKB-KW"/>
</dbReference>
<dbReference type="GO" id="GO:0009617">
    <property type="term" value="P:response to bacterium"/>
    <property type="evidence" value="ECO:0007669"/>
    <property type="project" value="UniProtKB-ARBA"/>
</dbReference>
<evidence type="ECO:0000256" key="4">
    <source>
        <dbReference type="ARBA" id="ARBA00004496"/>
    </source>
</evidence>
<protein>
    <recommendedName>
        <fullName evidence="7">poly(A)-specific ribonuclease</fullName>
        <ecNumber evidence="7">3.1.13.4</ecNumber>
    </recommendedName>
</protein>
<evidence type="ECO:0000256" key="1">
    <source>
        <dbReference type="ARBA" id="ARBA00001663"/>
    </source>
</evidence>
<dbReference type="EC" id="3.1.13.4" evidence="7"/>
<keyword evidence="12" id="KW-0269">Exonuclease</keyword>
<evidence type="ECO:0000256" key="9">
    <source>
        <dbReference type="ARBA" id="ARBA00022722"/>
    </source>
</evidence>
<evidence type="ECO:0000256" key="17">
    <source>
        <dbReference type="ARBA" id="ARBA00025148"/>
    </source>
</evidence>
<dbReference type="KEGG" id="egu:105049545"/>
<comment type="subcellular location">
    <subcellularLocation>
        <location evidence="4">Cytoplasm</location>
    </subcellularLocation>
    <subcellularLocation>
        <location evidence="3">Nucleus</location>
    </subcellularLocation>
</comment>
<proteinExistence type="inferred from homology"/>
<name>A0A6I9RJV1_ELAGV</name>
<dbReference type="GO" id="GO:0046872">
    <property type="term" value="F:metal ion binding"/>
    <property type="evidence" value="ECO:0007669"/>
    <property type="project" value="UniProtKB-KW"/>
</dbReference>
<dbReference type="Pfam" id="PF04857">
    <property type="entry name" value="CAF1"/>
    <property type="match status" value="2"/>
</dbReference>
<dbReference type="AlphaFoldDB" id="A0A6I9RJV1"/>
<evidence type="ECO:0000256" key="14">
    <source>
        <dbReference type="ARBA" id="ARBA00023015"/>
    </source>
</evidence>
<reference evidence="19" key="1">
    <citation type="submission" date="2025-08" db="UniProtKB">
        <authorList>
            <consortium name="RefSeq"/>
        </authorList>
    </citation>
    <scope>IDENTIFICATION</scope>
</reference>
<keyword evidence="18" id="KW-1185">Reference proteome</keyword>
<comment type="similarity">
    <text evidence="5">Belongs to the CAF1 family.</text>
</comment>
<comment type="catalytic activity">
    <reaction evidence="1">
        <text>Exonucleolytic cleavage of poly(A) to 5'-AMP.</text>
        <dbReference type="EC" id="3.1.13.4"/>
    </reaction>
</comment>
<evidence type="ECO:0000256" key="3">
    <source>
        <dbReference type="ARBA" id="ARBA00004123"/>
    </source>
</evidence>
<evidence type="ECO:0000256" key="16">
    <source>
        <dbReference type="ARBA" id="ARBA00023242"/>
    </source>
</evidence>
<dbReference type="InterPro" id="IPR036397">
    <property type="entry name" value="RNaseH_sf"/>
</dbReference>
<keyword evidence="15" id="KW-0804">Transcription</keyword>
<evidence type="ECO:0000256" key="13">
    <source>
        <dbReference type="ARBA" id="ARBA00022884"/>
    </source>
</evidence>
<dbReference type="GeneID" id="105049545"/>
<dbReference type="GO" id="GO:0005634">
    <property type="term" value="C:nucleus"/>
    <property type="evidence" value="ECO:0007669"/>
    <property type="project" value="UniProtKB-SubCell"/>
</dbReference>
<dbReference type="FunFam" id="3.30.420.10:FF:000027">
    <property type="entry name" value="Putative CCR4-associated factor 1 7"/>
    <property type="match status" value="1"/>
</dbReference>
<gene>
    <name evidence="19" type="primary">LOC105049545</name>
</gene>
<dbReference type="SUPFAM" id="SSF53098">
    <property type="entry name" value="Ribonuclease H-like"/>
    <property type="match status" value="1"/>
</dbReference>